<dbReference type="AlphaFoldDB" id="A0A914Z7M1"/>
<dbReference type="Pfam" id="PF11218">
    <property type="entry name" value="DUF3011"/>
    <property type="match status" value="1"/>
</dbReference>
<evidence type="ECO:0000259" key="1">
    <source>
        <dbReference type="PROSITE" id="PS51186"/>
    </source>
</evidence>
<dbReference type="GO" id="GO:0016747">
    <property type="term" value="F:acyltransferase activity, transferring groups other than amino-acyl groups"/>
    <property type="evidence" value="ECO:0007669"/>
    <property type="project" value="InterPro"/>
</dbReference>
<dbReference type="WBParaSite" id="PSU_v2.g869.t1">
    <property type="protein sequence ID" value="PSU_v2.g869.t1"/>
    <property type="gene ID" value="PSU_v2.g869"/>
</dbReference>
<sequence length="274" mass="31045">MRLARQLSVTRCVEDRNWGQSRRMLWVTDGCRAEFVADEHGRDRWPGRGRDRDREDDGERLVCESYEQKDKECRIRVRREVRLVKQKSVTPCIEDRNWGWDRRGVWVSDGCRAEFHWVHPAQEPSMVPPDPSSTMLRIRKAMLADVPALIALDSVAARDPQRARQISDWQASGGMHVAERAGQLAGYLVIHRHFFGEAFVEMLMVAREHRSQGVGAALLRHAIALQGQGKLFTSTNASNTGMQRLLAASGFIDSGIVHGLDEGDPELIYRFAGS</sequence>
<evidence type="ECO:0000313" key="2">
    <source>
        <dbReference type="Proteomes" id="UP000887577"/>
    </source>
</evidence>
<accession>A0A914Z7M1</accession>
<dbReference type="PROSITE" id="PS51186">
    <property type="entry name" value="GNAT"/>
    <property type="match status" value="1"/>
</dbReference>
<dbReference type="InterPro" id="IPR016181">
    <property type="entry name" value="Acyl_CoA_acyltransferase"/>
</dbReference>
<evidence type="ECO:0000313" key="3">
    <source>
        <dbReference type="WBParaSite" id="PSU_v2.g869.t1"/>
    </source>
</evidence>
<keyword evidence="2" id="KW-1185">Reference proteome</keyword>
<proteinExistence type="predicted"/>
<feature type="domain" description="N-acetyltransferase" evidence="1">
    <location>
        <begin position="136"/>
        <end position="274"/>
    </location>
</feature>
<dbReference type="Pfam" id="PF00583">
    <property type="entry name" value="Acetyltransf_1"/>
    <property type="match status" value="1"/>
</dbReference>
<dbReference type="CDD" id="cd04301">
    <property type="entry name" value="NAT_SF"/>
    <property type="match status" value="1"/>
</dbReference>
<dbReference type="Proteomes" id="UP000887577">
    <property type="component" value="Unplaced"/>
</dbReference>
<dbReference type="Gene3D" id="3.40.630.30">
    <property type="match status" value="1"/>
</dbReference>
<dbReference type="InterPro" id="IPR021381">
    <property type="entry name" value="DUF3011"/>
</dbReference>
<dbReference type="InterPro" id="IPR000182">
    <property type="entry name" value="GNAT_dom"/>
</dbReference>
<reference evidence="3" key="1">
    <citation type="submission" date="2022-11" db="UniProtKB">
        <authorList>
            <consortium name="WormBaseParasite"/>
        </authorList>
    </citation>
    <scope>IDENTIFICATION</scope>
</reference>
<dbReference type="SUPFAM" id="SSF55729">
    <property type="entry name" value="Acyl-CoA N-acyltransferases (Nat)"/>
    <property type="match status" value="1"/>
</dbReference>
<name>A0A914Z7M1_9BILA</name>
<protein>
    <submittedName>
        <fullName evidence="3">N-acetyltransferase domain-containing protein</fullName>
    </submittedName>
</protein>
<organism evidence="2 3">
    <name type="scientific">Panagrolaimus superbus</name>
    <dbReference type="NCBI Taxonomy" id="310955"/>
    <lineage>
        <taxon>Eukaryota</taxon>
        <taxon>Metazoa</taxon>
        <taxon>Ecdysozoa</taxon>
        <taxon>Nematoda</taxon>
        <taxon>Chromadorea</taxon>
        <taxon>Rhabditida</taxon>
        <taxon>Tylenchina</taxon>
        <taxon>Panagrolaimomorpha</taxon>
        <taxon>Panagrolaimoidea</taxon>
        <taxon>Panagrolaimidae</taxon>
        <taxon>Panagrolaimus</taxon>
    </lineage>
</organism>